<evidence type="ECO:0000313" key="3">
    <source>
        <dbReference type="EMBL" id="OJJ35381.1"/>
    </source>
</evidence>
<dbReference type="InterPro" id="IPR036404">
    <property type="entry name" value="Jacalin-like_lectin_dom_sf"/>
</dbReference>
<dbReference type="RefSeq" id="XP_040689057.1">
    <property type="nucleotide sequence ID" value="XM_040835357.1"/>
</dbReference>
<reference evidence="4" key="1">
    <citation type="journal article" date="2017" name="Genome Biol.">
        <title>Comparative genomics reveals high biological diversity and specific adaptations in the industrially and medically important fungal genus Aspergillus.</title>
        <authorList>
            <person name="de Vries R.P."/>
            <person name="Riley R."/>
            <person name="Wiebenga A."/>
            <person name="Aguilar-Osorio G."/>
            <person name="Amillis S."/>
            <person name="Uchima C.A."/>
            <person name="Anderluh G."/>
            <person name="Asadollahi M."/>
            <person name="Askin M."/>
            <person name="Barry K."/>
            <person name="Battaglia E."/>
            <person name="Bayram O."/>
            <person name="Benocci T."/>
            <person name="Braus-Stromeyer S.A."/>
            <person name="Caldana C."/>
            <person name="Canovas D."/>
            <person name="Cerqueira G.C."/>
            <person name="Chen F."/>
            <person name="Chen W."/>
            <person name="Choi C."/>
            <person name="Clum A."/>
            <person name="Dos Santos R.A."/>
            <person name="Damasio A.R."/>
            <person name="Diallinas G."/>
            <person name="Emri T."/>
            <person name="Fekete E."/>
            <person name="Flipphi M."/>
            <person name="Freyberg S."/>
            <person name="Gallo A."/>
            <person name="Gournas C."/>
            <person name="Habgood R."/>
            <person name="Hainaut M."/>
            <person name="Harispe M.L."/>
            <person name="Henrissat B."/>
            <person name="Hilden K.S."/>
            <person name="Hope R."/>
            <person name="Hossain A."/>
            <person name="Karabika E."/>
            <person name="Karaffa L."/>
            <person name="Karanyi Z."/>
            <person name="Krasevec N."/>
            <person name="Kuo A."/>
            <person name="Kusch H."/>
            <person name="LaButti K."/>
            <person name="Lagendijk E.L."/>
            <person name="Lapidus A."/>
            <person name="Levasseur A."/>
            <person name="Lindquist E."/>
            <person name="Lipzen A."/>
            <person name="Logrieco A.F."/>
            <person name="MacCabe A."/>
            <person name="Maekelae M.R."/>
            <person name="Malavazi I."/>
            <person name="Melin P."/>
            <person name="Meyer V."/>
            <person name="Mielnichuk N."/>
            <person name="Miskei M."/>
            <person name="Molnar A.P."/>
            <person name="Mule G."/>
            <person name="Ngan C.Y."/>
            <person name="Orejas M."/>
            <person name="Orosz E."/>
            <person name="Ouedraogo J.P."/>
            <person name="Overkamp K.M."/>
            <person name="Park H.-S."/>
            <person name="Perrone G."/>
            <person name="Piumi F."/>
            <person name="Punt P.J."/>
            <person name="Ram A.F."/>
            <person name="Ramon A."/>
            <person name="Rauscher S."/>
            <person name="Record E."/>
            <person name="Riano-Pachon D.M."/>
            <person name="Robert V."/>
            <person name="Roehrig J."/>
            <person name="Ruller R."/>
            <person name="Salamov A."/>
            <person name="Salih N.S."/>
            <person name="Samson R.A."/>
            <person name="Sandor E."/>
            <person name="Sanguinetti M."/>
            <person name="Schuetze T."/>
            <person name="Sepcic K."/>
            <person name="Shelest E."/>
            <person name="Sherlock G."/>
            <person name="Sophianopoulou V."/>
            <person name="Squina F.M."/>
            <person name="Sun H."/>
            <person name="Susca A."/>
            <person name="Todd R.B."/>
            <person name="Tsang A."/>
            <person name="Unkles S.E."/>
            <person name="van de Wiele N."/>
            <person name="van Rossen-Uffink D."/>
            <person name="Oliveira J.V."/>
            <person name="Vesth T.C."/>
            <person name="Visser J."/>
            <person name="Yu J.-H."/>
            <person name="Zhou M."/>
            <person name="Andersen M.R."/>
            <person name="Archer D.B."/>
            <person name="Baker S.E."/>
            <person name="Benoit I."/>
            <person name="Brakhage A.A."/>
            <person name="Braus G.H."/>
            <person name="Fischer R."/>
            <person name="Frisvad J.C."/>
            <person name="Goldman G.H."/>
            <person name="Houbraken J."/>
            <person name="Oakley B."/>
            <person name="Pocsi I."/>
            <person name="Scazzocchio C."/>
            <person name="Seiboth B."/>
            <person name="vanKuyk P.A."/>
            <person name="Wortman J."/>
            <person name="Dyer P.S."/>
            <person name="Grigoriev I.V."/>
        </authorList>
    </citation>
    <scope>NUCLEOTIDE SEQUENCE [LARGE SCALE GENOMIC DNA]</scope>
    <source>
        <strain evidence="4">DTO 134E9</strain>
    </source>
</reference>
<proteinExistence type="predicted"/>
<dbReference type="AlphaFoldDB" id="A0A1L9RKE2"/>
<dbReference type="Proteomes" id="UP000184383">
    <property type="component" value="Unassembled WGS sequence"/>
</dbReference>
<dbReference type="InterPro" id="IPR001229">
    <property type="entry name" value="Jacalin-like_lectin_dom"/>
</dbReference>
<dbReference type="GeneID" id="63751205"/>
<evidence type="ECO:0000259" key="2">
    <source>
        <dbReference type="Pfam" id="PF01419"/>
    </source>
</evidence>
<name>A0A1L9RKE2_ASPWE</name>
<sequence length="158" mass="17370">MATQTESRSFTGQDIVSGPFGGPGGEHYSERGENLTEFHAWGTSRDGFFVVSAIQFFWDGKPGRIVGTPDDNHYKSIRFNHDERIKNMTIHAGHEQGYVDNITFETNQGHKFEVGGNGGEVHPINVGSGHWLGADGGDDFGGLRGAKGVVDRIRVYFR</sequence>
<dbReference type="Pfam" id="PF01419">
    <property type="entry name" value="Jacalin"/>
    <property type="match status" value="1"/>
</dbReference>
<evidence type="ECO:0000313" key="4">
    <source>
        <dbReference type="Proteomes" id="UP000184383"/>
    </source>
</evidence>
<feature type="region of interest" description="Disordered" evidence="1">
    <location>
        <begin position="1"/>
        <end position="30"/>
    </location>
</feature>
<feature type="compositionally biased region" description="Polar residues" evidence="1">
    <location>
        <begin position="1"/>
        <end position="14"/>
    </location>
</feature>
<dbReference type="Gene3D" id="2.100.10.30">
    <property type="entry name" value="Jacalin-like lectin domain"/>
    <property type="match status" value="1"/>
</dbReference>
<evidence type="ECO:0000256" key="1">
    <source>
        <dbReference type="SAM" id="MobiDB-lite"/>
    </source>
</evidence>
<dbReference type="VEuPathDB" id="FungiDB:ASPWEDRAFT_40579"/>
<keyword evidence="4" id="KW-1185">Reference proteome</keyword>
<gene>
    <name evidence="3" type="ORF">ASPWEDRAFT_40579</name>
</gene>
<dbReference type="OrthoDB" id="4284408at2759"/>
<accession>A0A1L9RKE2</accession>
<protein>
    <recommendedName>
        <fullName evidence="2">Jacalin-type lectin domain-containing protein</fullName>
    </recommendedName>
</protein>
<dbReference type="SUPFAM" id="SSF51101">
    <property type="entry name" value="Mannose-binding lectins"/>
    <property type="match status" value="1"/>
</dbReference>
<dbReference type="EMBL" id="KV878212">
    <property type="protein sequence ID" value="OJJ35381.1"/>
    <property type="molecule type" value="Genomic_DNA"/>
</dbReference>
<feature type="domain" description="Jacalin-type lectin" evidence="2">
    <location>
        <begin position="17"/>
        <end position="120"/>
    </location>
</feature>
<organism evidence="3 4">
    <name type="scientific">Aspergillus wentii DTO 134E9</name>
    <dbReference type="NCBI Taxonomy" id="1073089"/>
    <lineage>
        <taxon>Eukaryota</taxon>
        <taxon>Fungi</taxon>
        <taxon>Dikarya</taxon>
        <taxon>Ascomycota</taxon>
        <taxon>Pezizomycotina</taxon>
        <taxon>Eurotiomycetes</taxon>
        <taxon>Eurotiomycetidae</taxon>
        <taxon>Eurotiales</taxon>
        <taxon>Aspergillaceae</taxon>
        <taxon>Aspergillus</taxon>
        <taxon>Aspergillus subgen. Cremei</taxon>
    </lineage>
</organism>